<dbReference type="RefSeq" id="WP_038374578.1">
    <property type="nucleotide sequence ID" value="NZ_BAAAOW010000007.1"/>
</dbReference>
<feature type="transmembrane region" description="Helical" evidence="1">
    <location>
        <begin position="133"/>
        <end position="159"/>
    </location>
</feature>
<evidence type="ECO:0000313" key="2">
    <source>
        <dbReference type="EMBL" id="EWS79618.1"/>
    </source>
</evidence>
<keyword evidence="3" id="KW-1185">Reference proteome</keyword>
<dbReference type="eggNOG" id="ENOG502ZSQV">
    <property type="taxonomic scope" value="Bacteria"/>
</dbReference>
<gene>
    <name evidence="2" type="ORF">BF93_12740</name>
</gene>
<dbReference type="STRING" id="396014.BF93_12740"/>
<evidence type="ECO:0000256" key="1">
    <source>
        <dbReference type="SAM" id="Phobius"/>
    </source>
</evidence>
<dbReference type="EMBL" id="JDYK01000030">
    <property type="protein sequence ID" value="EWS79618.1"/>
    <property type="molecule type" value="Genomic_DNA"/>
</dbReference>
<proteinExistence type="predicted"/>
<keyword evidence="1" id="KW-0472">Membrane</keyword>
<keyword evidence="1" id="KW-0812">Transmembrane</keyword>
<feature type="transmembrane region" description="Helical" evidence="1">
    <location>
        <begin position="32"/>
        <end position="51"/>
    </location>
</feature>
<sequence length="195" mass="19888">MLRVLSLLGLLAPVLGAVVLMVFRRRAPGPAALGLIACVLALLASGVGLVAERTAFLGGDLEGMTHRIEAAGLIRLLLMGAAVLVLLGAAAMGRHVSSTWVAAAVAGLVLCLAGAATQLLAIDLGAEHEGLTLLAAMLVEAVRFALIGAGTLLLCLGVVTSRPAATGPAEEPLVLAGRSAQHAWRLYQQLGARRR</sequence>
<evidence type="ECO:0000313" key="3">
    <source>
        <dbReference type="Proteomes" id="UP000023067"/>
    </source>
</evidence>
<dbReference type="PATRIC" id="fig|396014.3.peg.3591"/>
<name>Z9JNP8_9MICO</name>
<keyword evidence="1" id="KW-1133">Transmembrane helix</keyword>
<reference evidence="2 3" key="1">
    <citation type="submission" date="2014-02" db="EMBL/GenBank/DDBJ databases">
        <title>Genome sequence of Brachybacterium phenoliresistens strain W13A50.</title>
        <authorList>
            <person name="Wang X."/>
        </authorList>
    </citation>
    <scope>NUCLEOTIDE SEQUENCE [LARGE SCALE GENOMIC DNA]</scope>
    <source>
        <strain evidence="2 3">W13A50</strain>
    </source>
</reference>
<protein>
    <submittedName>
        <fullName evidence="2">Uncharacterized protein</fullName>
    </submittedName>
</protein>
<dbReference type="AlphaFoldDB" id="Z9JNP8"/>
<dbReference type="Proteomes" id="UP000023067">
    <property type="component" value="Unassembled WGS sequence"/>
</dbReference>
<feature type="transmembrane region" description="Helical" evidence="1">
    <location>
        <begin position="99"/>
        <end position="121"/>
    </location>
</feature>
<comment type="caution">
    <text evidence="2">The sequence shown here is derived from an EMBL/GenBank/DDBJ whole genome shotgun (WGS) entry which is preliminary data.</text>
</comment>
<accession>Z9JNP8</accession>
<organism evidence="2 3">
    <name type="scientific">Brachybacterium phenoliresistens</name>
    <dbReference type="NCBI Taxonomy" id="396014"/>
    <lineage>
        <taxon>Bacteria</taxon>
        <taxon>Bacillati</taxon>
        <taxon>Actinomycetota</taxon>
        <taxon>Actinomycetes</taxon>
        <taxon>Micrococcales</taxon>
        <taxon>Dermabacteraceae</taxon>
        <taxon>Brachybacterium</taxon>
    </lineage>
</organism>
<feature type="transmembrane region" description="Helical" evidence="1">
    <location>
        <begin position="72"/>
        <end position="93"/>
    </location>
</feature>
<dbReference type="HOGENOM" id="CLU_1394003_0_0_11"/>